<dbReference type="AlphaFoldDB" id="A0A1U9YIT0"/>
<dbReference type="GO" id="GO:0004252">
    <property type="term" value="F:serine-type endopeptidase activity"/>
    <property type="evidence" value="ECO:0007669"/>
    <property type="project" value="UniProtKB-UniRule"/>
</dbReference>
<dbReference type="InterPro" id="IPR034084">
    <property type="entry name" value="Thermitase-like_dom"/>
</dbReference>
<dbReference type="InterPro" id="IPR051048">
    <property type="entry name" value="Peptidase_S8/S53_subtilisin"/>
</dbReference>
<name>A0A1U9YIT0_9BACL</name>
<feature type="active site" description="Charge relay system" evidence="7">
    <location>
        <position position="360"/>
    </location>
</feature>
<dbReference type="Pfam" id="PF22148">
    <property type="entry name" value="Fervidolysin_NPro-like"/>
    <property type="match status" value="1"/>
</dbReference>
<evidence type="ECO:0000313" key="11">
    <source>
        <dbReference type="EMBL" id="ARF67136.1"/>
    </source>
</evidence>
<evidence type="ECO:0000256" key="3">
    <source>
        <dbReference type="ARBA" id="ARBA00022525"/>
    </source>
</evidence>
<keyword evidence="3" id="KW-0964">Secreted</keyword>
<dbReference type="Pfam" id="PF00082">
    <property type="entry name" value="Peptidase_S8"/>
    <property type="match status" value="1"/>
</dbReference>
<dbReference type="PRINTS" id="PR00723">
    <property type="entry name" value="SUBTILISIN"/>
</dbReference>
<feature type="active site" description="Charge relay system" evidence="7">
    <location>
        <position position="393"/>
    </location>
</feature>
<keyword evidence="5 7" id="KW-0378">Hydrolase</keyword>
<dbReference type="RefSeq" id="WP_077995648.1">
    <property type="nucleotide sequence ID" value="NZ_CP019794.1"/>
</dbReference>
<protein>
    <submittedName>
        <fullName evidence="11">Peptidase S8</fullName>
    </submittedName>
</protein>
<evidence type="ECO:0000256" key="8">
    <source>
        <dbReference type="RuleBase" id="RU003355"/>
    </source>
</evidence>
<dbReference type="PROSITE" id="PS51257">
    <property type="entry name" value="PROKAR_LIPOPROTEIN"/>
    <property type="match status" value="1"/>
</dbReference>
<dbReference type="Gene3D" id="3.40.50.200">
    <property type="entry name" value="Peptidase S8/S53 domain"/>
    <property type="match status" value="1"/>
</dbReference>
<evidence type="ECO:0000256" key="6">
    <source>
        <dbReference type="ARBA" id="ARBA00022825"/>
    </source>
</evidence>
<feature type="domain" description="Fervidolysin-like N-terminal prodomain" evidence="10">
    <location>
        <begin position="209"/>
        <end position="284"/>
    </location>
</feature>
<accession>A0A1U9YIT0</accession>
<dbReference type="InterPro" id="IPR054399">
    <property type="entry name" value="Fervidolysin-like_N_prodom"/>
</dbReference>
<evidence type="ECO:0000256" key="5">
    <source>
        <dbReference type="ARBA" id="ARBA00022801"/>
    </source>
</evidence>
<comment type="subcellular location">
    <subcellularLocation>
        <location evidence="1">Secreted</location>
    </subcellularLocation>
</comment>
<dbReference type="PANTHER" id="PTHR43399">
    <property type="entry name" value="SUBTILISIN-RELATED"/>
    <property type="match status" value="1"/>
</dbReference>
<dbReference type="SUPFAM" id="SSF52743">
    <property type="entry name" value="Subtilisin-like"/>
    <property type="match status" value="1"/>
</dbReference>
<organism evidence="11 12">
    <name type="scientific">Paenibacillus larvae subsp. pulvifaciens</name>
    <dbReference type="NCBI Taxonomy" id="1477"/>
    <lineage>
        <taxon>Bacteria</taxon>
        <taxon>Bacillati</taxon>
        <taxon>Bacillota</taxon>
        <taxon>Bacilli</taxon>
        <taxon>Bacillales</taxon>
        <taxon>Paenibacillaceae</taxon>
        <taxon>Paenibacillus</taxon>
    </lineage>
</organism>
<evidence type="ECO:0000259" key="9">
    <source>
        <dbReference type="Pfam" id="PF00082"/>
    </source>
</evidence>
<dbReference type="PROSITE" id="PS00136">
    <property type="entry name" value="SUBTILASE_ASP"/>
    <property type="match status" value="1"/>
</dbReference>
<evidence type="ECO:0000313" key="12">
    <source>
        <dbReference type="Proteomes" id="UP000192727"/>
    </source>
</evidence>
<dbReference type="GeneID" id="64219707"/>
<evidence type="ECO:0000256" key="4">
    <source>
        <dbReference type="ARBA" id="ARBA00022670"/>
    </source>
</evidence>
<gene>
    <name evidence="11" type="ORF">B7C51_03915</name>
</gene>
<feature type="domain" description="Peptidase S8/S53" evidence="9">
    <location>
        <begin position="352"/>
        <end position="595"/>
    </location>
</feature>
<dbReference type="PANTHER" id="PTHR43399:SF4">
    <property type="entry name" value="CELL WALL-ASSOCIATED PROTEASE"/>
    <property type="match status" value="1"/>
</dbReference>
<reference evidence="11 12" key="1">
    <citation type="submission" date="2017-03" db="EMBL/GenBank/DDBJ databases">
        <title>Paenibacillus larvae genome sequencing.</title>
        <authorList>
            <person name="Dingman D.W."/>
        </authorList>
    </citation>
    <scope>NUCLEOTIDE SEQUENCE [LARGE SCALE GENOMIC DNA]</scope>
    <source>
        <strain evidence="11 12">SAG 10367</strain>
    </source>
</reference>
<dbReference type="Proteomes" id="UP000192727">
    <property type="component" value="Chromosome"/>
</dbReference>
<dbReference type="PROSITE" id="PS00137">
    <property type="entry name" value="SUBTILASE_HIS"/>
    <property type="match status" value="1"/>
</dbReference>
<proteinExistence type="inferred from homology"/>
<dbReference type="InterPro" id="IPR023827">
    <property type="entry name" value="Peptidase_S8_Asp-AS"/>
</dbReference>
<evidence type="ECO:0000256" key="2">
    <source>
        <dbReference type="ARBA" id="ARBA00011073"/>
    </source>
</evidence>
<keyword evidence="6 7" id="KW-0720">Serine protease</keyword>
<evidence type="ECO:0000259" key="10">
    <source>
        <dbReference type="Pfam" id="PF22148"/>
    </source>
</evidence>
<comment type="similarity">
    <text evidence="2 7 8">Belongs to the peptidase S8 family.</text>
</comment>
<keyword evidence="4 7" id="KW-0645">Protease</keyword>
<dbReference type="CDD" id="cd07484">
    <property type="entry name" value="Peptidases_S8_Thermitase_like"/>
    <property type="match status" value="1"/>
</dbReference>
<dbReference type="InterPro" id="IPR015500">
    <property type="entry name" value="Peptidase_S8_subtilisin-rel"/>
</dbReference>
<dbReference type="EMBL" id="CP020557">
    <property type="protein sequence ID" value="ARF67136.1"/>
    <property type="molecule type" value="Genomic_DNA"/>
</dbReference>
<dbReference type="PROSITE" id="PS51892">
    <property type="entry name" value="SUBTILASE"/>
    <property type="match status" value="1"/>
</dbReference>
<dbReference type="PROSITE" id="PS00138">
    <property type="entry name" value="SUBTILASE_SER"/>
    <property type="match status" value="1"/>
</dbReference>
<dbReference type="GO" id="GO:0005576">
    <property type="term" value="C:extracellular region"/>
    <property type="evidence" value="ECO:0007669"/>
    <property type="project" value="UniProtKB-SubCell"/>
</dbReference>
<dbReference type="InterPro" id="IPR023828">
    <property type="entry name" value="Peptidase_S8_Ser-AS"/>
</dbReference>
<dbReference type="GO" id="GO:0006508">
    <property type="term" value="P:proteolysis"/>
    <property type="evidence" value="ECO:0007669"/>
    <property type="project" value="UniProtKB-KW"/>
</dbReference>
<evidence type="ECO:0000256" key="1">
    <source>
        <dbReference type="ARBA" id="ARBA00004613"/>
    </source>
</evidence>
<dbReference type="InterPro" id="IPR000209">
    <property type="entry name" value="Peptidase_S8/S53_dom"/>
</dbReference>
<evidence type="ECO:0000256" key="7">
    <source>
        <dbReference type="PROSITE-ProRule" id="PRU01240"/>
    </source>
</evidence>
<feature type="active site" description="Charge relay system" evidence="7">
    <location>
        <position position="547"/>
    </location>
</feature>
<dbReference type="InterPro" id="IPR022398">
    <property type="entry name" value="Peptidase_S8_His-AS"/>
</dbReference>
<dbReference type="InterPro" id="IPR036852">
    <property type="entry name" value="Peptidase_S8/S53_dom_sf"/>
</dbReference>
<sequence length="611" mass="67457">MRRFLSLAAAAVLTSSLLMQGCSPGTDKAATPANELKMKEQLLSQDVQLTEQLCRNQCAMHLQQTMPLLSGANRDQAKTRLQDMARSLPQMGKLLWTPKGTRTDQAITVGKLEQDAEKQTRPFIEKAKKAAEQGETFYSPRIDTAQGPYTVLGIPSSDKSHILVAVVKQNILQQVASHQRKNLRLEPFPNQPKWKIETVESETLQQKQVDHPEKNAGTSHYERDEVVVKFRRPPSDKEIKQIQQDLHAKVIRKIGYSYIFESEHKEAKQLMDYFKAWNVEYVEPHYIYVTNEKLKPSSFSLFPWPFRQNPKEMTEEPVAAENIPNDTLYKQYQWNLPLIETESSWSYNKGSKDLIVAVVDTGVDLNHPDLKGHLVPGTNIVNPDQPPQDDVGHGTHVAGVISAETNNQLGVAGMSWYNCIMPVKVLDSSGAGSTYAVAQGIIWAADHGAKVINLSLGNYASSMFLHDAIRYAYDKDVVVIAASGNDNTEQPGYPAAYPEVLAVSATDSQKLKAAFSNYGDYIDVAAPGVSIASTYPSNQYAALSGTSMATPHVAGLAGLIRATNPKLTNVQVMNIMRKTAKDIGTPGKDTYFGYGLIDVGKAVRAAYESSK</sequence>